<dbReference type="EMBL" id="CP034145">
    <property type="protein sequence ID" value="AZH26763.1"/>
    <property type="molecule type" value="Genomic_DNA"/>
</dbReference>
<evidence type="ECO:0000313" key="2">
    <source>
        <dbReference type="EMBL" id="RMB13009.1"/>
    </source>
</evidence>
<dbReference type="AlphaFoldDB" id="A0A3M0CZX8"/>
<reference evidence="2 3" key="1">
    <citation type="journal article" date="2015" name="Stand. Genomic Sci.">
        <title>Genomic Encyclopedia of Bacterial and Archaeal Type Strains, Phase III: the genomes of soil and plant-associated and newly described type strains.</title>
        <authorList>
            <person name="Whitman W.B."/>
            <person name="Woyke T."/>
            <person name="Klenk H.P."/>
            <person name="Zhou Y."/>
            <person name="Lilburn T.G."/>
            <person name="Beck B.J."/>
            <person name="De Vos P."/>
            <person name="Vandamme P."/>
            <person name="Eisen J.A."/>
            <person name="Garrity G."/>
            <person name="Hugenholtz P."/>
            <person name="Kyrpides N.C."/>
        </authorList>
    </citation>
    <scope>NUCLEOTIDE SEQUENCE [LARGE SCALE GENOMIC DNA]</scope>
    <source>
        <strain evidence="2 3">CGMCC 1.10124</strain>
    </source>
</reference>
<proteinExistence type="predicted"/>
<accession>A0A3M0CZX8</accession>
<name>A0A3M0CZX8_9EURY</name>
<dbReference type="GeneID" id="38472794"/>
<sequence length="133" mass="13340">MTLAAVRAAALDRALVGDDPESALALAGVVDSVMLRITEKSAMPGAADETADPFTAAMLAVGCVGAASGSAATDTLDDRAWRPGHDADPAAIAGAAVAVRERGVAVDRAATLAGCAPATLDAVVEKQRREKEN</sequence>
<evidence type="ECO:0000313" key="3">
    <source>
        <dbReference type="Proteomes" id="UP000277326"/>
    </source>
</evidence>
<organism evidence="2 3">
    <name type="scientific">Haloplanus aerogenes</name>
    <dbReference type="NCBI Taxonomy" id="660522"/>
    <lineage>
        <taxon>Archaea</taxon>
        <taxon>Methanobacteriati</taxon>
        <taxon>Methanobacteriota</taxon>
        <taxon>Stenosarchaea group</taxon>
        <taxon>Halobacteria</taxon>
        <taxon>Halobacteriales</taxon>
        <taxon>Haloferacaceae</taxon>
        <taxon>Haloplanus</taxon>
    </lineage>
</organism>
<evidence type="ECO:0000313" key="1">
    <source>
        <dbReference type="EMBL" id="AZH26763.1"/>
    </source>
</evidence>
<dbReference type="RefSeq" id="WP_121921721.1">
    <property type="nucleotide sequence ID" value="NZ_CP034145.1"/>
</dbReference>
<keyword evidence="4" id="KW-1185">Reference proteome</keyword>
<gene>
    <name evidence="2" type="ORF">ATH50_3167</name>
    <name evidence="1" type="ORF">DU502_15870</name>
</gene>
<reference evidence="1 4" key="2">
    <citation type="submission" date="2018-07" db="EMBL/GenBank/DDBJ databases">
        <title>Genome sequences of Haloplanus aerogenes JCM 16430T.</title>
        <authorList>
            <person name="Kim Y.B."/>
            <person name="Roh S.W."/>
        </authorList>
    </citation>
    <scope>NUCLEOTIDE SEQUENCE [LARGE SCALE GENOMIC DNA]</scope>
    <source>
        <strain evidence="1 4">JCM 16430</strain>
    </source>
</reference>
<evidence type="ECO:0000313" key="4">
    <source>
        <dbReference type="Proteomes" id="UP000282007"/>
    </source>
</evidence>
<dbReference type="Proteomes" id="UP000277326">
    <property type="component" value="Unassembled WGS sequence"/>
</dbReference>
<reference evidence="2" key="3">
    <citation type="submission" date="2018-10" db="EMBL/GenBank/DDBJ databases">
        <authorList>
            <person name="Whitman W."/>
            <person name="Huntemann M."/>
            <person name="Clum A."/>
            <person name="Pillay M."/>
            <person name="Palaniappan K."/>
            <person name="Varghese N."/>
            <person name="Mikhailova N."/>
            <person name="Stamatis D."/>
            <person name="Reddy T."/>
            <person name="Daum C."/>
            <person name="Shapiro N."/>
            <person name="Ivanova N."/>
            <person name="Kyrpides N."/>
            <person name="Woyke T."/>
        </authorList>
    </citation>
    <scope>NUCLEOTIDE SEQUENCE</scope>
    <source>
        <strain evidence="2">CGMCC 1.10124</strain>
    </source>
</reference>
<dbReference type="Proteomes" id="UP000282007">
    <property type="component" value="Chromosome"/>
</dbReference>
<dbReference type="KEGG" id="haer:DU502_15870"/>
<protein>
    <submittedName>
        <fullName evidence="2">Uncharacterized protein</fullName>
    </submittedName>
</protein>
<dbReference type="EMBL" id="REFS01000006">
    <property type="protein sequence ID" value="RMB13009.1"/>
    <property type="molecule type" value="Genomic_DNA"/>
</dbReference>